<dbReference type="EMBL" id="JAMPLM010000025">
    <property type="protein sequence ID" value="MEP1061009.1"/>
    <property type="molecule type" value="Genomic_DNA"/>
</dbReference>
<keyword evidence="1" id="KW-0472">Membrane</keyword>
<evidence type="ECO:0000313" key="2">
    <source>
        <dbReference type="EMBL" id="MEP1061009.1"/>
    </source>
</evidence>
<gene>
    <name evidence="2" type="ORF">NDI38_21485</name>
</gene>
<feature type="transmembrane region" description="Helical" evidence="1">
    <location>
        <begin position="79"/>
        <end position="98"/>
    </location>
</feature>
<accession>A0ABV0KP31</accession>
<sequence length="277" mass="31983">MRPLFSKRTLSDSDDLTLVVERLRLRAYASFLVVVLVGILLTNLFANIDLNDSLLMQVFGFNNICVYFDYPPSTYVLPFLWAITLVLMLQYMVAHWLQMNAQVEQGTLNRKLYRILTRMKLFEAFTVVSFSTIFAVSPEGWNHTLFIHTAPFFLLQVGLVSQAISNTLHGTKSGYWRRLGLPAWFNRAAIMYCILFSIIVFFKILSATNAMAGSPWWHQTDMLKRVAQGFDRMFFFLAVVVPMVKMTYLAYYRSEKLEVVHLTVSSIKQALLRKSIQ</sequence>
<name>A0ABV0KP31_9CYAN</name>
<feature type="transmembrane region" description="Helical" evidence="1">
    <location>
        <begin position="189"/>
        <end position="212"/>
    </location>
</feature>
<comment type="caution">
    <text evidence="2">The sequence shown here is derived from an EMBL/GenBank/DDBJ whole genome shotgun (WGS) entry which is preliminary data.</text>
</comment>
<feature type="transmembrane region" description="Helical" evidence="1">
    <location>
        <begin position="149"/>
        <end position="168"/>
    </location>
</feature>
<keyword evidence="1" id="KW-0812">Transmembrane</keyword>
<dbReference type="Proteomes" id="UP001476950">
    <property type="component" value="Unassembled WGS sequence"/>
</dbReference>
<keyword evidence="1" id="KW-1133">Transmembrane helix</keyword>
<feature type="transmembrane region" description="Helical" evidence="1">
    <location>
        <begin position="27"/>
        <end position="46"/>
    </location>
</feature>
<proteinExistence type="predicted"/>
<feature type="transmembrane region" description="Helical" evidence="1">
    <location>
        <begin position="119"/>
        <end position="137"/>
    </location>
</feature>
<reference evidence="2 3" key="1">
    <citation type="submission" date="2022-04" db="EMBL/GenBank/DDBJ databases">
        <title>Positive selection, recombination, and allopatry shape intraspecific diversity of widespread and dominant cyanobacteria.</title>
        <authorList>
            <person name="Wei J."/>
            <person name="Shu W."/>
            <person name="Hu C."/>
        </authorList>
    </citation>
    <scope>NUCLEOTIDE SEQUENCE [LARGE SCALE GENOMIC DNA]</scope>
    <source>
        <strain evidence="2 3">AS-A4</strain>
    </source>
</reference>
<evidence type="ECO:0000313" key="3">
    <source>
        <dbReference type="Proteomes" id="UP001476950"/>
    </source>
</evidence>
<dbReference type="RefSeq" id="WP_190447114.1">
    <property type="nucleotide sequence ID" value="NZ_JAMPLM010000025.1"/>
</dbReference>
<feature type="transmembrane region" description="Helical" evidence="1">
    <location>
        <begin position="232"/>
        <end position="251"/>
    </location>
</feature>
<keyword evidence="3" id="KW-1185">Reference proteome</keyword>
<organism evidence="2 3">
    <name type="scientific">Stenomitos frigidus AS-A4</name>
    <dbReference type="NCBI Taxonomy" id="2933935"/>
    <lineage>
        <taxon>Bacteria</taxon>
        <taxon>Bacillati</taxon>
        <taxon>Cyanobacteriota</taxon>
        <taxon>Cyanophyceae</taxon>
        <taxon>Leptolyngbyales</taxon>
        <taxon>Leptolyngbyaceae</taxon>
        <taxon>Stenomitos</taxon>
    </lineage>
</organism>
<protein>
    <submittedName>
        <fullName evidence="2">Uncharacterized protein</fullName>
    </submittedName>
</protein>
<evidence type="ECO:0000256" key="1">
    <source>
        <dbReference type="SAM" id="Phobius"/>
    </source>
</evidence>